<keyword evidence="2" id="KW-1185">Reference proteome</keyword>
<dbReference type="EMBL" id="JAUIZM010000007">
    <property type="protein sequence ID" value="KAK1372569.1"/>
    <property type="molecule type" value="Genomic_DNA"/>
</dbReference>
<accession>A0AAD8HTS2</accession>
<comment type="caution">
    <text evidence="1">The sequence shown here is derived from an EMBL/GenBank/DDBJ whole genome shotgun (WGS) entry which is preliminary data.</text>
</comment>
<evidence type="ECO:0000313" key="2">
    <source>
        <dbReference type="Proteomes" id="UP001237642"/>
    </source>
</evidence>
<gene>
    <name evidence="1" type="ORF">POM88_028762</name>
</gene>
<dbReference type="PANTHER" id="PTHR35506:SF1">
    <property type="entry name" value="OS02G0135600 PROTEIN"/>
    <property type="match status" value="1"/>
</dbReference>
<name>A0AAD8HTS2_9APIA</name>
<sequence>MFTLLHVSSTIPGIHLNIDCRERGCKDNREFAQLLDAGDCLDLSGEGSRTKVNFEKMFSLKTLSDRFMGMRAALLTDTPSLTSFGGEVGFSVLQSRELFDRNDASAQLSYDVVAFDLLKLLGFQEGKILEPSQIRLDLSLLFPRQSYTVKGSTARTDVRPYCPILMAQWQSGVSVTRKDTVKNFLFQDFKEHCRNLTVPANRFLKLTRYNL</sequence>
<dbReference type="AlphaFoldDB" id="A0AAD8HTS2"/>
<evidence type="ECO:0000313" key="1">
    <source>
        <dbReference type="EMBL" id="KAK1372569.1"/>
    </source>
</evidence>
<proteinExistence type="predicted"/>
<dbReference type="Proteomes" id="UP001237642">
    <property type="component" value="Unassembled WGS sequence"/>
</dbReference>
<organism evidence="1 2">
    <name type="scientific">Heracleum sosnowskyi</name>
    <dbReference type="NCBI Taxonomy" id="360622"/>
    <lineage>
        <taxon>Eukaryota</taxon>
        <taxon>Viridiplantae</taxon>
        <taxon>Streptophyta</taxon>
        <taxon>Embryophyta</taxon>
        <taxon>Tracheophyta</taxon>
        <taxon>Spermatophyta</taxon>
        <taxon>Magnoliopsida</taxon>
        <taxon>eudicotyledons</taxon>
        <taxon>Gunneridae</taxon>
        <taxon>Pentapetalae</taxon>
        <taxon>asterids</taxon>
        <taxon>campanulids</taxon>
        <taxon>Apiales</taxon>
        <taxon>Apiaceae</taxon>
        <taxon>Apioideae</taxon>
        <taxon>apioid superclade</taxon>
        <taxon>Tordylieae</taxon>
        <taxon>Tordyliinae</taxon>
        <taxon>Heracleum</taxon>
    </lineage>
</organism>
<reference evidence="1" key="1">
    <citation type="submission" date="2023-02" db="EMBL/GenBank/DDBJ databases">
        <title>Genome of toxic invasive species Heracleum sosnowskyi carries increased number of genes despite the absence of recent whole-genome duplications.</title>
        <authorList>
            <person name="Schelkunov M."/>
            <person name="Shtratnikova V."/>
            <person name="Makarenko M."/>
            <person name="Klepikova A."/>
            <person name="Omelchenko D."/>
            <person name="Novikova G."/>
            <person name="Obukhova E."/>
            <person name="Bogdanov V."/>
            <person name="Penin A."/>
            <person name="Logacheva M."/>
        </authorList>
    </citation>
    <scope>NUCLEOTIDE SEQUENCE</scope>
    <source>
        <strain evidence="1">Hsosn_3</strain>
        <tissue evidence="1">Leaf</tissue>
    </source>
</reference>
<dbReference type="PANTHER" id="PTHR35506">
    <property type="entry name" value="OS02G0135600 PROTEIN"/>
    <property type="match status" value="1"/>
</dbReference>
<reference evidence="1" key="2">
    <citation type="submission" date="2023-05" db="EMBL/GenBank/DDBJ databases">
        <authorList>
            <person name="Schelkunov M.I."/>
        </authorList>
    </citation>
    <scope>NUCLEOTIDE SEQUENCE</scope>
    <source>
        <strain evidence="1">Hsosn_3</strain>
        <tissue evidence="1">Leaf</tissue>
    </source>
</reference>
<protein>
    <submittedName>
        <fullName evidence="1">Uncharacterized protein</fullName>
    </submittedName>
</protein>